<dbReference type="InterPro" id="IPR006439">
    <property type="entry name" value="HAD-SF_hydro_IA"/>
</dbReference>
<dbReference type="PANTHER" id="PTHR43434:SF3">
    <property type="entry name" value="GMP_IMP NUCLEOTIDASE YRFG"/>
    <property type="match status" value="1"/>
</dbReference>
<dbReference type="EMBL" id="LNQR01000042">
    <property type="protein sequence ID" value="KWT88504.1"/>
    <property type="molecule type" value="Genomic_DNA"/>
</dbReference>
<gene>
    <name evidence="1" type="ORF">ASN18_1258</name>
</gene>
<organism evidence="1 2">
    <name type="scientific">Candidatus Magnetominusculus xianensis</name>
    <dbReference type="NCBI Taxonomy" id="1748249"/>
    <lineage>
        <taxon>Bacteria</taxon>
        <taxon>Pseudomonadati</taxon>
        <taxon>Nitrospirota</taxon>
        <taxon>Nitrospiria</taxon>
        <taxon>Nitrospirales</taxon>
        <taxon>Nitrospiraceae</taxon>
        <taxon>Candidatus Magnetominusculus</taxon>
    </lineage>
</organism>
<comment type="caution">
    <text evidence="1">The sequence shown here is derived from an EMBL/GenBank/DDBJ whole genome shotgun (WGS) entry which is preliminary data.</text>
</comment>
<dbReference type="EC" id="3.1.3.5" evidence="1"/>
<dbReference type="RefSeq" id="WP_236861566.1">
    <property type="nucleotide sequence ID" value="NZ_LNQR01000042.1"/>
</dbReference>
<dbReference type="InterPro" id="IPR036412">
    <property type="entry name" value="HAD-like_sf"/>
</dbReference>
<dbReference type="NCBIfam" id="TIGR01509">
    <property type="entry name" value="HAD-SF-IA-v3"/>
    <property type="match status" value="1"/>
</dbReference>
<keyword evidence="1" id="KW-0378">Hydrolase</keyword>
<reference evidence="1 2" key="1">
    <citation type="submission" date="2015-11" db="EMBL/GenBank/DDBJ databases">
        <authorList>
            <person name="Lin W."/>
        </authorList>
    </citation>
    <scope>NUCLEOTIDE SEQUENCE [LARGE SCALE GENOMIC DNA]</scope>
    <source>
        <strain evidence="1 2">HCH-1</strain>
    </source>
</reference>
<protein>
    <submittedName>
        <fullName evidence="1">Haloacid dehalogenase</fullName>
        <ecNumber evidence="1">3.1.3.5</ecNumber>
    </submittedName>
</protein>
<proteinExistence type="predicted"/>
<name>A0ABR5SGE1_9BACT</name>
<dbReference type="PANTHER" id="PTHR43434">
    <property type="entry name" value="PHOSPHOGLYCOLATE PHOSPHATASE"/>
    <property type="match status" value="1"/>
</dbReference>
<dbReference type="NCBIfam" id="NF011564">
    <property type="entry name" value="PRK14988.1"/>
    <property type="match status" value="1"/>
</dbReference>
<dbReference type="Proteomes" id="UP000060487">
    <property type="component" value="Unassembled WGS sequence"/>
</dbReference>
<evidence type="ECO:0000313" key="1">
    <source>
        <dbReference type="EMBL" id="KWT88504.1"/>
    </source>
</evidence>
<dbReference type="SFLD" id="SFLDG01129">
    <property type="entry name" value="C1.5:_HAD__Beta-PGM__Phosphata"/>
    <property type="match status" value="1"/>
</dbReference>
<sequence>MMDAVVIRKALWSEITHVLLDMDGTLVDKYFDDYFWRHLVPEKYAEKHGITFGAAKEQLFVRYKAREGTLNWTDIDFWSNELDLDIPALNEQVRHLLEAHPNVEDFLTALRIHKKTVVLATNAHYKTIAFKMKHTELGKYFDKVIMSSDMGYPKEDEGFWINAQRAVGFDKDRTLFIDDTREVAESAARFGIKYVLIKHMASSREDAEYTGTLPYINNFSELLP</sequence>
<dbReference type="Gene3D" id="3.40.50.1000">
    <property type="entry name" value="HAD superfamily/HAD-like"/>
    <property type="match status" value="1"/>
</dbReference>
<dbReference type="GO" id="GO:0008253">
    <property type="term" value="F:5'-nucleotidase activity"/>
    <property type="evidence" value="ECO:0007669"/>
    <property type="project" value="UniProtKB-EC"/>
</dbReference>
<dbReference type="Pfam" id="PF00702">
    <property type="entry name" value="Hydrolase"/>
    <property type="match status" value="1"/>
</dbReference>
<accession>A0ABR5SGE1</accession>
<keyword evidence="2" id="KW-1185">Reference proteome</keyword>
<dbReference type="InterPro" id="IPR050155">
    <property type="entry name" value="HAD-like_hydrolase_sf"/>
</dbReference>
<dbReference type="InterPro" id="IPR023214">
    <property type="entry name" value="HAD_sf"/>
</dbReference>
<dbReference type="SFLD" id="SFLDS00003">
    <property type="entry name" value="Haloacid_Dehalogenase"/>
    <property type="match status" value="1"/>
</dbReference>
<evidence type="ECO:0000313" key="2">
    <source>
        <dbReference type="Proteomes" id="UP000060487"/>
    </source>
</evidence>
<dbReference type="SUPFAM" id="SSF56784">
    <property type="entry name" value="HAD-like"/>
    <property type="match status" value="1"/>
</dbReference>